<proteinExistence type="predicted"/>
<reference evidence="4" key="2">
    <citation type="submission" date="2019-04" db="UniProtKB">
        <authorList>
            <consortium name="EnsemblPlants"/>
        </authorList>
    </citation>
    <scope>IDENTIFICATION</scope>
    <source>
        <strain evidence="4">cv. Heinz 1706</strain>
    </source>
</reference>
<dbReference type="Pfam" id="PF12796">
    <property type="entry name" value="Ank_2"/>
    <property type="match status" value="1"/>
</dbReference>
<sequence length="247" mass="26958">MAPPALTADEIDDVLYFTRVNEVEDLKTTIAELAQKYQCEPREVVEAAVDPESGNGTLHYCAANGLADLFPILTSYSTSLPAYINRPNAQGSTALHWAALNGHLAVVKQLVSAGADMWVKNEAGHLAMFEAERADKGDVVQFLLEAGGKEVERTGVEGGAVSEEDMKDMQVEENVGEEGSGDKTREEYMRNGRELTSSTLCFLRPSAEAVVYRDEGFQERIVDHGSLWLGRGIKQEGILKGHICGLR</sequence>
<organism evidence="4">
    <name type="scientific">Solanum lycopersicum</name>
    <name type="common">Tomato</name>
    <name type="synonym">Lycopersicon esculentum</name>
    <dbReference type="NCBI Taxonomy" id="4081"/>
    <lineage>
        <taxon>Eukaryota</taxon>
        <taxon>Viridiplantae</taxon>
        <taxon>Streptophyta</taxon>
        <taxon>Embryophyta</taxon>
        <taxon>Tracheophyta</taxon>
        <taxon>Spermatophyta</taxon>
        <taxon>Magnoliopsida</taxon>
        <taxon>eudicotyledons</taxon>
        <taxon>Gunneridae</taxon>
        <taxon>Pentapetalae</taxon>
        <taxon>asterids</taxon>
        <taxon>lamiids</taxon>
        <taxon>Solanales</taxon>
        <taxon>Solanaceae</taxon>
        <taxon>Solanoideae</taxon>
        <taxon>Solaneae</taxon>
        <taxon>Solanum</taxon>
        <taxon>Solanum subgen. Lycopersicon</taxon>
    </lineage>
</organism>
<dbReference type="SUPFAM" id="SSF48403">
    <property type="entry name" value="Ankyrin repeat"/>
    <property type="match status" value="1"/>
</dbReference>
<evidence type="ECO:0000256" key="1">
    <source>
        <dbReference type="ARBA" id="ARBA00022737"/>
    </source>
</evidence>
<evidence type="ECO:0000256" key="3">
    <source>
        <dbReference type="PROSITE-ProRule" id="PRU00023"/>
    </source>
</evidence>
<dbReference type="AlphaFoldDB" id="A0A494G9P4"/>
<dbReference type="PaxDb" id="4081-Solyc00g095450.1.1"/>
<keyword evidence="2 3" id="KW-0040">ANK repeat</keyword>
<feature type="repeat" description="ANK" evidence="3">
    <location>
        <begin position="90"/>
        <end position="122"/>
    </location>
</feature>
<dbReference type="InterPro" id="IPR036770">
    <property type="entry name" value="Ankyrin_rpt-contain_sf"/>
</dbReference>
<keyword evidence="5" id="KW-1185">Reference proteome</keyword>
<dbReference type="PANTHER" id="PTHR24171:SF8">
    <property type="entry name" value="BRCA1-ASSOCIATED RING DOMAIN PROTEIN 1"/>
    <property type="match status" value="1"/>
</dbReference>
<dbReference type="PANTHER" id="PTHR24171">
    <property type="entry name" value="ANKYRIN REPEAT DOMAIN-CONTAINING PROTEIN 39-RELATED"/>
    <property type="match status" value="1"/>
</dbReference>
<evidence type="ECO:0000313" key="5">
    <source>
        <dbReference type="Proteomes" id="UP000004994"/>
    </source>
</evidence>
<evidence type="ECO:0000313" key="4">
    <source>
        <dbReference type="EnsemblPlants" id="Solyc00g095450.1.1"/>
    </source>
</evidence>
<accession>A0A494G9P4</accession>
<dbReference type="Gramene" id="Solyc00g095450.1.1">
    <property type="protein sequence ID" value="Solyc00g095450.1.1"/>
    <property type="gene ID" value="Solyc00g095450.1"/>
</dbReference>
<name>A0A494G9P4_SOLLC</name>
<dbReference type="PROSITE" id="PS50088">
    <property type="entry name" value="ANK_REPEAT"/>
    <property type="match status" value="1"/>
</dbReference>
<keyword evidence="1" id="KW-0677">Repeat</keyword>
<dbReference type="EnsemblPlants" id="Solyc00g095450.1.1">
    <property type="protein sequence ID" value="Solyc00g095450.1.1"/>
    <property type="gene ID" value="Solyc00g095450.1"/>
</dbReference>
<evidence type="ECO:0000256" key="2">
    <source>
        <dbReference type="ARBA" id="ARBA00023043"/>
    </source>
</evidence>
<dbReference type="STRING" id="4081.A0A494G9P4"/>
<dbReference type="Gene3D" id="1.25.40.20">
    <property type="entry name" value="Ankyrin repeat-containing domain"/>
    <property type="match status" value="1"/>
</dbReference>
<protein>
    <submittedName>
        <fullName evidence="4">Uncharacterized protein</fullName>
    </submittedName>
</protein>
<dbReference type="InterPro" id="IPR002110">
    <property type="entry name" value="Ankyrin_rpt"/>
</dbReference>
<dbReference type="InParanoid" id="A0A494G9P4"/>
<dbReference type="Proteomes" id="UP000004994">
    <property type="component" value="Unassembled WGS sequence"/>
</dbReference>
<dbReference type="PROSITE" id="PS50297">
    <property type="entry name" value="ANK_REP_REGION"/>
    <property type="match status" value="1"/>
</dbReference>
<reference evidence="4" key="1">
    <citation type="journal article" date="2012" name="Nature">
        <title>The tomato genome sequence provides insights into fleshy fruit evolution.</title>
        <authorList>
            <consortium name="Tomato Genome Consortium"/>
        </authorList>
    </citation>
    <scope>NUCLEOTIDE SEQUENCE [LARGE SCALE GENOMIC DNA]</scope>
    <source>
        <strain evidence="4">cv. Heinz 1706</strain>
    </source>
</reference>
<dbReference type="SMART" id="SM00248">
    <property type="entry name" value="ANK"/>
    <property type="match status" value="3"/>
</dbReference>